<evidence type="ECO:0000256" key="1">
    <source>
        <dbReference type="SAM" id="MobiDB-lite"/>
    </source>
</evidence>
<comment type="caution">
    <text evidence="2">The sequence shown here is derived from an EMBL/GenBank/DDBJ whole genome shotgun (WGS) entry which is preliminary data.</text>
</comment>
<evidence type="ECO:0000313" key="2">
    <source>
        <dbReference type="EMBL" id="VEL06938.1"/>
    </source>
</evidence>
<evidence type="ECO:0000313" key="3">
    <source>
        <dbReference type="Proteomes" id="UP000784294"/>
    </source>
</evidence>
<proteinExistence type="predicted"/>
<protein>
    <submittedName>
        <fullName evidence="2">Uncharacterized protein</fullName>
    </submittedName>
</protein>
<accession>A0A448WA93</accession>
<feature type="compositionally biased region" description="Polar residues" evidence="1">
    <location>
        <begin position="101"/>
        <end position="113"/>
    </location>
</feature>
<dbReference type="EMBL" id="CAAALY010000673">
    <property type="protein sequence ID" value="VEL06938.1"/>
    <property type="molecule type" value="Genomic_DNA"/>
</dbReference>
<feature type="region of interest" description="Disordered" evidence="1">
    <location>
        <begin position="101"/>
        <end position="137"/>
    </location>
</feature>
<feature type="compositionally biased region" description="Basic and acidic residues" evidence="1">
    <location>
        <begin position="121"/>
        <end position="137"/>
    </location>
</feature>
<dbReference type="Proteomes" id="UP000784294">
    <property type="component" value="Unassembled WGS sequence"/>
</dbReference>
<reference evidence="2" key="1">
    <citation type="submission" date="2018-11" db="EMBL/GenBank/DDBJ databases">
        <authorList>
            <consortium name="Pathogen Informatics"/>
        </authorList>
    </citation>
    <scope>NUCLEOTIDE SEQUENCE</scope>
</reference>
<keyword evidence="3" id="KW-1185">Reference proteome</keyword>
<name>A0A448WA93_9PLAT</name>
<dbReference type="AlphaFoldDB" id="A0A448WA93"/>
<gene>
    <name evidence="2" type="ORF">PXEA_LOCUS378</name>
</gene>
<organism evidence="2 3">
    <name type="scientific">Protopolystoma xenopodis</name>
    <dbReference type="NCBI Taxonomy" id="117903"/>
    <lineage>
        <taxon>Eukaryota</taxon>
        <taxon>Metazoa</taxon>
        <taxon>Spiralia</taxon>
        <taxon>Lophotrochozoa</taxon>
        <taxon>Platyhelminthes</taxon>
        <taxon>Monogenea</taxon>
        <taxon>Polyopisthocotylea</taxon>
        <taxon>Polystomatidea</taxon>
        <taxon>Polystomatidae</taxon>
        <taxon>Protopolystoma</taxon>
    </lineage>
</organism>
<sequence>MLTEENTRLREAITAMRREAEISVVSSKRKQELQTKDAELIDRLKNEIDVLRKRLKKAVTVISRLNFEKQALNEISNRLRSRLLHLDGSEIQATCSRQNTSQCSEGLTGNKSFPQKRPHTGRHERIGSGTTENEKVNKVEAPESVRAAFNLLEDSASLGDLL</sequence>